<dbReference type="EMBL" id="JAFBBU010000001">
    <property type="protein sequence ID" value="MBM7473295.1"/>
    <property type="molecule type" value="Genomic_DNA"/>
</dbReference>
<comment type="caution">
    <text evidence="3">The sequence shown here is derived from an EMBL/GenBank/DDBJ whole genome shotgun (WGS) entry which is preliminary data.</text>
</comment>
<keyword evidence="2" id="KW-0472">Membrane</keyword>
<dbReference type="RefSeq" id="WP_205110626.1">
    <property type="nucleotide sequence ID" value="NZ_BAAAHT010000014.1"/>
</dbReference>
<keyword evidence="2" id="KW-1133">Transmembrane helix</keyword>
<reference evidence="3 4" key="1">
    <citation type="submission" date="2021-01" db="EMBL/GenBank/DDBJ databases">
        <title>Sequencing the genomes of 1000 actinobacteria strains.</title>
        <authorList>
            <person name="Klenk H.-P."/>
        </authorList>
    </citation>
    <scope>NUCLEOTIDE SEQUENCE [LARGE SCALE GENOMIC DNA]</scope>
    <source>
        <strain evidence="3 4">DSM 13057</strain>
    </source>
</reference>
<evidence type="ECO:0000256" key="1">
    <source>
        <dbReference type="SAM" id="MobiDB-lite"/>
    </source>
</evidence>
<gene>
    <name evidence="3" type="ORF">JOE66_002929</name>
</gene>
<evidence type="ECO:0000256" key="2">
    <source>
        <dbReference type="SAM" id="Phobius"/>
    </source>
</evidence>
<sequence>METNARSRWWIWAIIGVVLVAALVVAFVLVLPRSASAPAPTASASAGSTSPPTSAVPTVKPTSTVTPTVTPTTTVTPTRPPVSAVTPFIASAGWDAGSAAISVSAFVPQIVESDGSCTITATSGSVTVRDAFPATASATTTDCGSNSLASPNFTSGTWQVVVSYSSSTSSGDSAPTEVVIP</sequence>
<keyword evidence="2" id="KW-0812">Transmembrane</keyword>
<name>A0ABS2L871_9MICO</name>
<evidence type="ECO:0000313" key="3">
    <source>
        <dbReference type="EMBL" id="MBM7473295.1"/>
    </source>
</evidence>
<keyword evidence="4" id="KW-1185">Reference proteome</keyword>
<feature type="transmembrane region" description="Helical" evidence="2">
    <location>
        <begin position="9"/>
        <end position="31"/>
    </location>
</feature>
<proteinExistence type="predicted"/>
<organism evidence="3 4">
    <name type="scientific">Subtercola frigoramans</name>
    <dbReference type="NCBI Taxonomy" id="120298"/>
    <lineage>
        <taxon>Bacteria</taxon>
        <taxon>Bacillati</taxon>
        <taxon>Actinomycetota</taxon>
        <taxon>Actinomycetes</taxon>
        <taxon>Micrococcales</taxon>
        <taxon>Microbacteriaceae</taxon>
        <taxon>Subtercola</taxon>
    </lineage>
</organism>
<feature type="region of interest" description="Disordered" evidence="1">
    <location>
        <begin position="39"/>
        <end position="78"/>
    </location>
</feature>
<evidence type="ECO:0008006" key="5">
    <source>
        <dbReference type="Google" id="ProtNLM"/>
    </source>
</evidence>
<protein>
    <recommendedName>
        <fullName evidence="5">Bacterial spore germination immunoglobulin-like domain-containing protein</fullName>
    </recommendedName>
</protein>
<dbReference type="Proteomes" id="UP000776164">
    <property type="component" value="Unassembled WGS sequence"/>
</dbReference>
<accession>A0ABS2L871</accession>
<evidence type="ECO:0000313" key="4">
    <source>
        <dbReference type="Proteomes" id="UP000776164"/>
    </source>
</evidence>